<dbReference type="InterPro" id="IPR024964">
    <property type="entry name" value="CTLH/CRA"/>
</dbReference>
<evidence type="ECO:0000256" key="1">
    <source>
        <dbReference type="ARBA" id="ARBA00004496"/>
    </source>
</evidence>
<evidence type="ECO:0000259" key="10">
    <source>
        <dbReference type="PROSITE" id="PS51867"/>
    </source>
</evidence>
<feature type="domain" description="CTLH" evidence="9">
    <location>
        <begin position="208"/>
        <end position="251"/>
    </location>
</feature>
<dbReference type="GO" id="GO:0005634">
    <property type="term" value="C:nucleus"/>
    <property type="evidence" value="ECO:0007669"/>
    <property type="project" value="TreeGrafter"/>
</dbReference>
<feature type="domain" description="RING-Gid-type" evidence="10">
    <location>
        <begin position="420"/>
        <end position="481"/>
    </location>
</feature>
<protein>
    <submittedName>
        <fullName evidence="11">DEKNAAC104792</fullName>
    </submittedName>
</protein>
<dbReference type="GO" id="GO:0034657">
    <property type="term" value="C:GID complex"/>
    <property type="evidence" value="ECO:0007669"/>
    <property type="project" value="TreeGrafter"/>
</dbReference>
<dbReference type="AlphaFoldDB" id="A0A448YSB6"/>
<evidence type="ECO:0000259" key="9">
    <source>
        <dbReference type="PROSITE" id="PS50897"/>
    </source>
</evidence>
<evidence type="ECO:0000313" key="11">
    <source>
        <dbReference type="EMBL" id="VEU23809.1"/>
    </source>
</evidence>
<dbReference type="PANTHER" id="PTHR12170:SF2">
    <property type="entry name" value="E3 UBIQUITIN-PROTEIN TRANSFERASE MAEA"/>
    <property type="match status" value="1"/>
</dbReference>
<reference evidence="11 12" key="1">
    <citation type="submission" date="2018-12" db="EMBL/GenBank/DDBJ databases">
        <authorList>
            <person name="Tiukova I."/>
            <person name="Dainat J."/>
        </authorList>
    </citation>
    <scope>NUCLEOTIDE SEQUENCE [LARGE SCALE GENOMIC DNA]</scope>
</reference>
<dbReference type="PROSITE" id="PS51867">
    <property type="entry name" value="ZF_RING_GID"/>
    <property type="match status" value="1"/>
</dbReference>
<keyword evidence="12" id="KW-1185">Reference proteome</keyword>
<dbReference type="InterPro" id="IPR044063">
    <property type="entry name" value="ZF_RING_GID"/>
</dbReference>
<evidence type="ECO:0000256" key="2">
    <source>
        <dbReference type="ARBA" id="ARBA00010615"/>
    </source>
</evidence>
<dbReference type="PANTHER" id="PTHR12170">
    <property type="entry name" value="MACROPHAGE ERYTHROBLAST ATTACHER-RELATED"/>
    <property type="match status" value="1"/>
</dbReference>
<dbReference type="FunCoup" id="A0A448YSB6">
    <property type="interactions" value="919"/>
</dbReference>
<dbReference type="EMBL" id="CAACVR010000056">
    <property type="protein sequence ID" value="VEU23809.1"/>
    <property type="molecule type" value="Genomic_DNA"/>
</dbReference>
<comment type="similarity">
    <text evidence="2">Belongs to the FYV10 family.</text>
</comment>
<evidence type="ECO:0000256" key="7">
    <source>
        <dbReference type="PROSITE-ProRule" id="PRU01215"/>
    </source>
</evidence>
<feature type="compositionally biased region" description="Acidic residues" evidence="8">
    <location>
        <begin position="477"/>
        <end position="492"/>
    </location>
</feature>
<evidence type="ECO:0000256" key="5">
    <source>
        <dbReference type="ARBA" id="ARBA00022771"/>
    </source>
</evidence>
<comment type="subcellular location">
    <subcellularLocation>
        <location evidence="1">Cytoplasm</location>
    </subcellularLocation>
</comment>
<name>A0A448YSB6_BRENA</name>
<evidence type="ECO:0000256" key="8">
    <source>
        <dbReference type="SAM" id="MobiDB-lite"/>
    </source>
</evidence>
<evidence type="ECO:0000256" key="3">
    <source>
        <dbReference type="ARBA" id="ARBA00022490"/>
    </source>
</evidence>
<evidence type="ECO:0000256" key="6">
    <source>
        <dbReference type="ARBA" id="ARBA00022833"/>
    </source>
</evidence>
<dbReference type="STRING" id="13370.A0A448YSB6"/>
<keyword evidence="3" id="KW-0963">Cytoplasm</keyword>
<gene>
    <name evidence="11" type="ORF">BRENAR_LOCUS4538</name>
</gene>
<dbReference type="InParanoid" id="A0A448YSB6"/>
<dbReference type="Pfam" id="PF10607">
    <property type="entry name" value="CTLH"/>
    <property type="match status" value="1"/>
</dbReference>
<feature type="zinc finger region" description="RING-Gid-type" evidence="7">
    <location>
        <begin position="420"/>
        <end position="481"/>
    </location>
</feature>
<accession>A0A448YSB6</accession>
<evidence type="ECO:0000256" key="4">
    <source>
        <dbReference type="ARBA" id="ARBA00022723"/>
    </source>
</evidence>
<evidence type="ECO:0000313" key="12">
    <source>
        <dbReference type="Proteomes" id="UP000290900"/>
    </source>
</evidence>
<dbReference type="OrthoDB" id="1933455at2759"/>
<dbReference type="Proteomes" id="UP000290900">
    <property type="component" value="Unassembled WGS sequence"/>
</dbReference>
<dbReference type="GO" id="GO:0061630">
    <property type="term" value="F:ubiquitin protein ligase activity"/>
    <property type="evidence" value="ECO:0007669"/>
    <property type="project" value="InterPro"/>
</dbReference>
<organism evidence="11 12">
    <name type="scientific">Brettanomyces naardenensis</name>
    <name type="common">Yeast</name>
    <dbReference type="NCBI Taxonomy" id="13370"/>
    <lineage>
        <taxon>Eukaryota</taxon>
        <taxon>Fungi</taxon>
        <taxon>Dikarya</taxon>
        <taxon>Ascomycota</taxon>
        <taxon>Saccharomycotina</taxon>
        <taxon>Pichiomycetes</taxon>
        <taxon>Pichiales</taxon>
        <taxon>Pichiaceae</taxon>
        <taxon>Brettanomyces</taxon>
    </lineage>
</organism>
<sequence>MSLSDTLCSPEFYLDLKGSQFKIPVELAKKNFKNLQKMIEKHKSGVAKHFKQLKEADLAKQEKLRIVNKMIQSQEVFNKKLSVRVSQHNEFIERLICRIDRVKRLEAIGKRARNGSDDESETDGKVAPVALLSDELVDFYKDEINLLVINFLLKTSKGEDPLHSLETNPGYQLAKHLKLTKLIDYDVILQGLSIYNKIKLNKNLKLLVAWCSENKKSLSQNRQKSKTDTNLEFETYFQRFIEMIKEGDLYGALEIANKNLVDYVDNEKEEEEVAEKSNFDKLSTGVALLWYSMIRDSTQNMIRKSMQVTEGEEEIQAVDYYDAGYQMLDGIRENIEPYEELLDDRKWSKLADFFLFNFNLLYGLDQRIPLLNMLSIGGAVLKTKTCLTPLKDTDDVSFGRILNDITPNSEWLKKFTTNQCPICSPDLKELMHILPCSHQVKSNIYDDPVLLPNGNIYPSEKLLMINRNMHYKKGEDENGDTEKDDDEDGDDEAYEDLFTTGIKGDALWKKLSKFVIKDPATGENFHAEQLVKVYPT</sequence>
<dbReference type="GO" id="GO:0008270">
    <property type="term" value="F:zinc ion binding"/>
    <property type="evidence" value="ECO:0007669"/>
    <property type="project" value="UniProtKB-KW"/>
</dbReference>
<dbReference type="GO" id="GO:0043161">
    <property type="term" value="P:proteasome-mediated ubiquitin-dependent protein catabolic process"/>
    <property type="evidence" value="ECO:0007669"/>
    <property type="project" value="InterPro"/>
</dbReference>
<dbReference type="GO" id="GO:0005737">
    <property type="term" value="C:cytoplasm"/>
    <property type="evidence" value="ECO:0007669"/>
    <property type="project" value="UniProtKB-SubCell"/>
</dbReference>
<keyword evidence="5 7" id="KW-0863">Zinc-finger</keyword>
<dbReference type="PROSITE" id="PS50897">
    <property type="entry name" value="CTLH"/>
    <property type="match status" value="1"/>
</dbReference>
<feature type="region of interest" description="Disordered" evidence="8">
    <location>
        <begin position="473"/>
        <end position="492"/>
    </location>
</feature>
<dbReference type="InterPro" id="IPR006595">
    <property type="entry name" value="CTLH_C"/>
</dbReference>
<keyword evidence="6" id="KW-0862">Zinc</keyword>
<proteinExistence type="inferred from homology"/>
<keyword evidence="4" id="KW-0479">Metal-binding</keyword>
<dbReference type="InterPro" id="IPR045098">
    <property type="entry name" value="Fyv10_fam"/>
</dbReference>